<dbReference type="CDD" id="cd00102">
    <property type="entry name" value="IPT"/>
    <property type="match status" value="1"/>
</dbReference>
<dbReference type="Gene3D" id="2.120.10.30">
    <property type="entry name" value="TolB, C-terminal domain"/>
    <property type="match status" value="1"/>
</dbReference>
<dbReference type="InterPro" id="IPR014756">
    <property type="entry name" value="Ig_E-set"/>
</dbReference>
<dbReference type="Pfam" id="PF01833">
    <property type="entry name" value="TIG"/>
    <property type="match status" value="2"/>
</dbReference>
<feature type="domain" description="Glucose/Sorbosone dehydrogenase" evidence="3">
    <location>
        <begin position="355"/>
        <end position="573"/>
    </location>
</feature>
<dbReference type="OrthoDB" id="663146at2759"/>
<dbReference type="InterPro" id="IPR002909">
    <property type="entry name" value="IPT_dom"/>
</dbReference>
<gene>
    <name evidence="4" type="ORF">BWQ96_03287</name>
</gene>
<comment type="caution">
    <text evidence="4">The sequence shown here is derived from an EMBL/GenBank/DDBJ whole genome shotgun (WGS) entry which is preliminary data.</text>
</comment>
<evidence type="ECO:0000313" key="4">
    <source>
        <dbReference type="EMBL" id="PXF46949.1"/>
    </source>
</evidence>
<dbReference type="InterPro" id="IPR011042">
    <property type="entry name" value="6-blade_b-propeller_TolB-like"/>
</dbReference>
<dbReference type="Pfam" id="PF07995">
    <property type="entry name" value="GSDH"/>
    <property type="match status" value="1"/>
</dbReference>
<reference evidence="4 5" key="1">
    <citation type="journal article" date="2018" name="Mol. Biol. Evol.">
        <title>Analysis of the draft genome of the red seaweed Gracilariopsis chorda provides insights into genome size evolution in Rhodophyta.</title>
        <authorList>
            <person name="Lee J."/>
            <person name="Yang E.C."/>
            <person name="Graf L."/>
            <person name="Yang J.H."/>
            <person name="Qiu H."/>
            <person name="Zel Zion U."/>
            <person name="Chan C.X."/>
            <person name="Stephens T.G."/>
            <person name="Weber A.P.M."/>
            <person name="Boo G.H."/>
            <person name="Boo S.M."/>
            <person name="Kim K.M."/>
            <person name="Shin Y."/>
            <person name="Jung M."/>
            <person name="Lee S.J."/>
            <person name="Yim H.S."/>
            <person name="Lee J.H."/>
            <person name="Bhattacharya D."/>
            <person name="Yoon H.S."/>
        </authorList>
    </citation>
    <scope>NUCLEOTIDE SEQUENCE [LARGE SCALE GENOMIC DNA]</scope>
    <source>
        <strain evidence="4 5">SKKU-2015</strain>
        <tissue evidence="4">Whole body</tissue>
    </source>
</reference>
<feature type="domain" description="IPT/TIG" evidence="2">
    <location>
        <begin position="638"/>
        <end position="723"/>
    </location>
</feature>
<sequence>MVRSSSRHLSPSYLQCIVLCLLLCLSPTTCVKLPDPIEAADHQAHAKPGGPYFSVDWNGDGMDAVTLDATQSHTHYFDHGPPPTSGSIVKYEWYSINSDTKILETESPYLSANFFLGVTLLKLVVTDSMGDEASAYTYVEVRQPHPGENLQPFVKTIHPDTGATHGGTVVTLRGGGFYNNPHVYFADEMIRPHVVSDTELNFRVPSVEEPKTVNVYVTSGFGTSAQDIQFTYVASQENPIKFRATYVKASDGAEYNVAQLTSFKLGPDAKYYAGSLNGFVHILDIDHSQTVRSSCVSDNAGNGRSILGVDFNPREHDVLNVYISTSTLFWPRKNNGAGWDNGKIEIWSPTESKCLSFKKSFITGLPVSAHDHAVNNFVFTNDGFLLVAVGGSTNAGVHTHGDKMGGIPESPLSGAVLQFDLSQSDFDGNIKYSGYEDPGTARVVSGSVQVFASGLRNIYGLAKHSNGGVYGLDNGPNNGFGPSAVGCNTVGRQEEFMDKLLHITQDSYYGHPNWNRGRDDPRQCTFVRGDAEAQEGYTTPMAVLESSTNGIVEYTANTFNSRLRGQLALSKLSWSGGGSLKMARLDGEGALAEPPYELHNESGLAVEVGLRGELFMPKVKQSRILAVVPVEPEDEVMQILTITPRRGDASGGNYVIINGVGLDESVRIYFGDIECTMYEQVSDDGRSVRCRVPSFQGGSRIVSVVARKGFMESTPSGQGEYEYLDDPVEVFWL</sequence>
<feature type="signal peptide" evidence="1">
    <location>
        <begin position="1"/>
        <end position="30"/>
    </location>
</feature>
<accession>A0A2V3IXW7</accession>
<dbReference type="AlphaFoldDB" id="A0A2V3IXW7"/>
<evidence type="ECO:0000313" key="5">
    <source>
        <dbReference type="Proteomes" id="UP000247409"/>
    </source>
</evidence>
<dbReference type="InterPro" id="IPR012938">
    <property type="entry name" value="Glc/Sorbosone_DH"/>
</dbReference>
<keyword evidence="5" id="KW-1185">Reference proteome</keyword>
<dbReference type="Proteomes" id="UP000247409">
    <property type="component" value="Unassembled WGS sequence"/>
</dbReference>
<evidence type="ECO:0000259" key="2">
    <source>
        <dbReference type="Pfam" id="PF01833"/>
    </source>
</evidence>
<protein>
    <recommendedName>
        <fullName evidence="6">IPT/TIG domain-containing protein</fullName>
    </recommendedName>
</protein>
<name>A0A2V3IXW7_9FLOR</name>
<evidence type="ECO:0000259" key="3">
    <source>
        <dbReference type="Pfam" id="PF07995"/>
    </source>
</evidence>
<feature type="chain" id="PRO_5016172210" description="IPT/TIG domain-containing protein" evidence="1">
    <location>
        <begin position="31"/>
        <end position="733"/>
    </location>
</feature>
<feature type="domain" description="IPT/TIG" evidence="2">
    <location>
        <begin position="152"/>
        <end position="232"/>
    </location>
</feature>
<dbReference type="InterPro" id="IPR013783">
    <property type="entry name" value="Ig-like_fold"/>
</dbReference>
<evidence type="ECO:0008006" key="6">
    <source>
        <dbReference type="Google" id="ProtNLM"/>
    </source>
</evidence>
<proteinExistence type="predicted"/>
<evidence type="ECO:0000256" key="1">
    <source>
        <dbReference type="SAM" id="SignalP"/>
    </source>
</evidence>
<dbReference type="Gene3D" id="2.60.40.10">
    <property type="entry name" value="Immunoglobulins"/>
    <property type="match status" value="2"/>
</dbReference>
<dbReference type="SUPFAM" id="SSF50952">
    <property type="entry name" value="Soluble quinoprotein glucose dehydrogenase"/>
    <property type="match status" value="1"/>
</dbReference>
<dbReference type="InterPro" id="IPR011041">
    <property type="entry name" value="Quinoprot_gluc/sorb_DH_b-prop"/>
</dbReference>
<keyword evidence="1" id="KW-0732">Signal</keyword>
<dbReference type="SUPFAM" id="SSF81296">
    <property type="entry name" value="E set domains"/>
    <property type="match status" value="2"/>
</dbReference>
<dbReference type="EMBL" id="NBIV01000031">
    <property type="protein sequence ID" value="PXF46949.1"/>
    <property type="molecule type" value="Genomic_DNA"/>
</dbReference>
<organism evidence="4 5">
    <name type="scientific">Gracilariopsis chorda</name>
    <dbReference type="NCBI Taxonomy" id="448386"/>
    <lineage>
        <taxon>Eukaryota</taxon>
        <taxon>Rhodophyta</taxon>
        <taxon>Florideophyceae</taxon>
        <taxon>Rhodymeniophycidae</taxon>
        <taxon>Gracilariales</taxon>
        <taxon>Gracilariaceae</taxon>
        <taxon>Gracilariopsis</taxon>
    </lineage>
</organism>